<evidence type="ECO:0000313" key="2">
    <source>
        <dbReference type="Proteomes" id="UP000015455"/>
    </source>
</evidence>
<sequence>MTQTLLTRLLLVSGLLAGLMFGTGNTAAGITVAVLAGTASWLLRSQNLLRHQR</sequence>
<comment type="caution">
    <text evidence="1">The sequence shown here is derived from an EMBL/GenBank/DDBJ whole genome shotgun (WGS) entry which is preliminary data.</text>
</comment>
<keyword evidence="2" id="KW-1185">Reference proteome</keyword>
<dbReference type="AlphaFoldDB" id="T0ATM0"/>
<dbReference type="EMBL" id="ATJV01000048">
    <property type="protein sequence ID" value="EPZ16179.1"/>
    <property type="molecule type" value="Genomic_DNA"/>
</dbReference>
<accession>T0ATM0</accession>
<dbReference type="Proteomes" id="UP000015455">
    <property type="component" value="Unassembled WGS sequence"/>
</dbReference>
<evidence type="ECO:0000313" key="1">
    <source>
        <dbReference type="EMBL" id="EPZ16179.1"/>
    </source>
</evidence>
<organism evidence="1 2">
    <name type="scientific">Thauera terpenica 58Eu</name>
    <dbReference type="NCBI Taxonomy" id="1348657"/>
    <lineage>
        <taxon>Bacteria</taxon>
        <taxon>Pseudomonadati</taxon>
        <taxon>Pseudomonadota</taxon>
        <taxon>Betaproteobacteria</taxon>
        <taxon>Rhodocyclales</taxon>
        <taxon>Zoogloeaceae</taxon>
        <taxon>Thauera</taxon>
    </lineage>
</organism>
<dbReference type="PATRIC" id="fig|1348657.5.peg.1595"/>
<protein>
    <submittedName>
        <fullName evidence="1">Uncharacterized protein</fullName>
    </submittedName>
</protein>
<reference evidence="1 2" key="1">
    <citation type="submission" date="2013-06" db="EMBL/GenBank/DDBJ databases">
        <title>Draft genome sequence of Thauera terpenica.</title>
        <authorList>
            <person name="Liu B."/>
            <person name="Frostegard A.H."/>
            <person name="Shapleigh J.P."/>
        </authorList>
    </citation>
    <scope>NUCLEOTIDE SEQUENCE [LARGE SCALE GENOMIC DNA]</scope>
    <source>
        <strain evidence="1 2">58Eu</strain>
    </source>
</reference>
<dbReference type="RefSeq" id="WP_021249021.1">
    <property type="nucleotide sequence ID" value="NZ_ATJV01000048.1"/>
</dbReference>
<name>T0ATM0_9RHOO</name>
<gene>
    <name evidence="1" type="ORF">M622_03100</name>
</gene>
<proteinExistence type="predicted"/>